<dbReference type="Proteomes" id="UP000238362">
    <property type="component" value="Unassembled WGS sequence"/>
</dbReference>
<evidence type="ECO:0000256" key="6">
    <source>
        <dbReference type="ARBA" id="ARBA00023136"/>
    </source>
</evidence>
<dbReference type="AlphaFoldDB" id="A0A2T0LQZ1"/>
<dbReference type="RefSeq" id="WP_106180260.1">
    <property type="nucleotide sequence ID" value="NZ_PVNH01000008.1"/>
</dbReference>
<evidence type="ECO:0000313" key="9">
    <source>
        <dbReference type="EMBL" id="PRX45920.1"/>
    </source>
</evidence>
<comment type="caution">
    <text evidence="9">The sequence shown here is derived from an EMBL/GenBank/DDBJ whole genome shotgun (WGS) entry which is preliminary data.</text>
</comment>
<dbReference type="PANTHER" id="PTHR43829:SF9">
    <property type="entry name" value="AQUAPORIN-9"/>
    <property type="match status" value="1"/>
</dbReference>
<keyword evidence="6 8" id="KW-0472">Membrane</keyword>
<feature type="transmembrane region" description="Helical" evidence="8">
    <location>
        <begin position="47"/>
        <end position="80"/>
    </location>
</feature>
<dbReference type="OrthoDB" id="9807293at2"/>
<keyword evidence="3 7" id="KW-0813">Transport</keyword>
<keyword evidence="5 8" id="KW-1133">Transmembrane helix</keyword>
<reference evidence="9 10" key="1">
    <citation type="submission" date="2018-03" db="EMBL/GenBank/DDBJ databases">
        <title>Genomic Encyclopedia of Type Strains, Phase III (KMG-III): the genomes of soil and plant-associated and newly described type strains.</title>
        <authorList>
            <person name="Whitman W."/>
        </authorList>
    </citation>
    <scope>NUCLEOTIDE SEQUENCE [LARGE SCALE GENOMIC DNA]</scope>
    <source>
        <strain evidence="9 10">CGMCC 4.7125</strain>
    </source>
</reference>
<feature type="transmembrane region" description="Helical" evidence="8">
    <location>
        <begin position="228"/>
        <end position="250"/>
    </location>
</feature>
<dbReference type="CDD" id="cd00333">
    <property type="entry name" value="MIP"/>
    <property type="match status" value="1"/>
</dbReference>
<dbReference type="EMBL" id="PVNH01000008">
    <property type="protein sequence ID" value="PRX45920.1"/>
    <property type="molecule type" value="Genomic_DNA"/>
</dbReference>
<evidence type="ECO:0000313" key="10">
    <source>
        <dbReference type="Proteomes" id="UP000238362"/>
    </source>
</evidence>
<evidence type="ECO:0000256" key="1">
    <source>
        <dbReference type="ARBA" id="ARBA00004141"/>
    </source>
</evidence>
<dbReference type="Pfam" id="PF00230">
    <property type="entry name" value="MIP"/>
    <property type="match status" value="1"/>
</dbReference>
<dbReference type="InterPro" id="IPR050363">
    <property type="entry name" value="MIP/Aquaporin"/>
</dbReference>
<evidence type="ECO:0000256" key="8">
    <source>
        <dbReference type="SAM" id="Phobius"/>
    </source>
</evidence>
<evidence type="ECO:0000256" key="3">
    <source>
        <dbReference type="ARBA" id="ARBA00022448"/>
    </source>
</evidence>
<name>A0A2T0LQZ1_9PSEU</name>
<feature type="transmembrane region" description="Helical" evidence="8">
    <location>
        <begin position="150"/>
        <end position="167"/>
    </location>
</feature>
<feature type="transmembrane region" description="Helical" evidence="8">
    <location>
        <begin position="174"/>
        <end position="199"/>
    </location>
</feature>
<evidence type="ECO:0000256" key="5">
    <source>
        <dbReference type="ARBA" id="ARBA00022989"/>
    </source>
</evidence>
<evidence type="ECO:0000256" key="4">
    <source>
        <dbReference type="ARBA" id="ARBA00022692"/>
    </source>
</evidence>
<protein>
    <submittedName>
        <fullName evidence="9">Glycerol uptake facilitator protein</fullName>
    </submittedName>
</protein>
<dbReference type="InterPro" id="IPR000425">
    <property type="entry name" value="MIP"/>
</dbReference>
<sequence>MVERLRARGLVGEMAAEFAGTFILILFGVGVVAQVAAAEIGDHDSIAWAWGIGVTLGVYVSARISGGHINPAVTVALAVFRDFPWRKVAPYALAQTAGAFVAALLVRWNYSEVLAAADPGHTIATQGVFSTLPGNGVLAVSDLGALRDQIIGTAILLFLVVAITDLRNINPPPYLAPVVVGLVVVGIGMAWGTNAGYAINPARDFGPRLASWLTGYGTAWLDQHGHPYFWVPIVGPLIGGVLGVALYRVLVGRFLPVTEPPEPGRVPTSAQLEKA</sequence>
<evidence type="ECO:0000256" key="7">
    <source>
        <dbReference type="RuleBase" id="RU000477"/>
    </source>
</evidence>
<dbReference type="GO" id="GO:0005886">
    <property type="term" value="C:plasma membrane"/>
    <property type="evidence" value="ECO:0007669"/>
    <property type="project" value="TreeGrafter"/>
</dbReference>
<evidence type="ECO:0000256" key="2">
    <source>
        <dbReference type="ARBA" id="ARBA00006175"/>
    </source>
</evidence>
<gene>
    <name evidence="9" type="ORF">B0I33_10866</name>
</gene>
<comment type="similarity">
    <text evidence="2 7">Belongs to the MIP/aquaporin (TC 1.A.8) family.</text>
</comment>
<dbReference type="PRINTS" id="PR00783">
    <property type="entry name" value="MINTRINSICP"/>
</dbReference>
<dbReference type="SUPFAM" id="SSF81338">
    <property type="entry name" value="Aquaporin-like"/>
    <property type="match status" value="1"/>
</dbReference>
<dbReference type="Gene3D" id="1.20.1080.10">
    <property type="entry name" value="Glycerol uptake facilitator protein"/>
    <property type="match status" value="1"/>
</dbReference>
<comment type="subcellular location">
    <subcellularLocation>
        <location evidence="1">Membrane</location>
        <topology evidence="1">Multi-pass membrane protein</topology>
    </subcellularLocation>
</comment>
<accession>A0A2T0LQZ1</accession>
<keyword evidence="4 7" id="KW-0812">Transmembrane</keyword>
<dbReference type="InterPro" id="IPR023271">
    <property type="entry name" value="Aquaporin-like"/>
</dbReference>
<dbReference type="InterPro" id="IPR022357">
    <property type="entry name" value="MIP_CS"/>
</dbReference>
<dbReference type="PROSITE" id="PS00221">
    <property type="entry name" value="MIP"/>
    <property type="match status" value="1"/>
</dbReference>
<keyword evidence="10" id="KW-1185">Reference proteome</keyword>
<dbReference type="PANTHER" id="PTHR43829">
    <property type="entry name" value="AQUAPORIN OR AQUAGLYCEROPORIN RELATED"/>
    <property type="match status" value="1"/>
</dbReference>
<proteinExistence type="inferred from homology"/>
<dbReference type="GO" id="GO:0015254">
    <property type="term" value="F:glycerol channel activity"/>
    <property type="evidence" value="ECO:0007669"/>
    <property type="project" value="TreeGrafter"/>
</dbReference>
<dbReference type="NCBIfam" id="TIGR00861">
    <property type="entry name" value="MIP"/>
    <property type="match status" value="1"/>
</dbReference>
<feature type="transmembrane region" description="Helical" evidence="8">
    <location>
        <begin position="92"/>
        <end position="110"/>
    </location>
</feature>
<organism evidence="9 10">
    <name type="scientific">Prauserella shujinwangii</name>
    <dbReference type="NCBI Taxonomy" id="1453103"/>
    <lineage>
        <taxon>Bacteria</taxon>
        <taxon>Bacillati</taxon>
        <taxon>Actinomycetota</taxon>
        <taxon>Actinomycetes</taxon>
        <taxon>Pseudonocardiales</taxon>
        <taxon>Pseudonocardiaceae</taxon>
        <taxon>Prauserella</taxon>
    </lineage>
</organism>